<keyword evidence="2" id="KW-1185">Reference proteome</keyword>
<dbReference type="SUPFAM" id="SSF160631">
    <property type="entry name" value="SMI1/KNR4-like"/>
    <property type="match status" value="1"/>
</dbReference>
<accession>A0A7W2AFL6</accession>
<organism evidence="1 2">
    <name type="scientific">Thermoactinomyces daqus</name>
    <dbReference type="NCBI Taxonomy" id="1329516"/>
    <lineage>
        <taxon>Bacteria</taxon>
        <taxon>Bacillati</taxon>
        <taxon>Bacillota</taxon>
        <taxon>Bacilli</taxon>
        <taxon>Bacillales</taxon>
        <taxon>Thermoactinomycetaceae</taxon>
        <taxon>Thermoactinomyces</taxon>
    </lineage>
</organism>
<dbReference type="AlphaFoldDB" id="A0A7W2AFL6"/>
<dbReference type="Gene3D" id="3.40.1580.10">
    <property type="entry name" value="SMI1/KNR4-like"/>
    <property type="match status" value="1"/>
</dbReference>
<proteinExistence type="predicted"/>
<evidence type="ECO:0000313" key="2">
    <source>
        <dbReference type="Proteomes" id="UP000530514"/>
    </source>
</evidence>
<comment type="caution">
    <text evidence="1">The sequence shown here is derived from an EMBL/GenBank/DDBJ whole genome shotgun (WGS) entry which is preliminary data.</text>
</comment>
<gene>
    <name evidence="1" type="ORF">H1164_00190</name>
</gene>
<sequence length="186" mass="21730">MEPVLRKWHKVMTKCGFTVGSTDEHVISEIKKSLHLSEKLVTWYRKFAPRMGELDFGGNPIQLYEPEELVDLQMNFSHNLRNMQKDPDWIVIADKGSDPFIFEQKTEKIYHTWHGQRSVNLRKIAPDLEGFIEALTVLGEICHLKYGGHFMNDEWEFDKKILQEIGMKLGTVLPDECVKSWILILE</sequence>
<dbReference type="Proteomes" id="UP000530514">
    <property type="component" value="Unassembled WGS sequence"/>
</dbReference>
<protein>
    <recommendedName>
        <fullName evidence="3">Knr4/Smi1-like domain-containing protein</fullName>
    </recommendedName>
</protein>
<name>A0A7W2AFL6_9BACL</name>
<evidence type="ECO:0008006" key="3">
    <source>
        <dbReference type="Google" id="ProtNLM"/>
    </source>
</evidence>
<dbReference type="RefSeq" id="WP_033099178.1">
    <property type="nucleotide sequence ID" value="NZ_JACEIP010000001.1"/>
</dbReference>
<reference evidence="1 2" key="1">
    <citation type="submission" date="2020-07" db="EMBL/GenBank/DDBJ databases">
        <authorList>
            <person name="Feng H."/>
        </authorList>
    </citation>
    <scope>NUCLEOTIDE SEQUENCE [LARGE SCALE GENOMIC DNA]</scope>
    <source>
        <strain evidence="2">s-11</strain>
    </source>
</reference>
<dbReference type="OrthoDB" id="2738255at2"/>
<dbReference type="EMBL" id="JACEIP010000001">
    <property type="protein sequence ID" value="MBA4541332.1"/>
    <property type="molecule type" value="Genomic_DNA"/>
</dbReference>
<evidence type="ECO:0000313" key="1">
    <source>
        <dbReference type="EMBL" id="MBA4541332.1"/>
    </source>
</evidence>
<dbReference type="InterPro" id="IPR037883">
    <property type="entry name" value="Knr4/Smi1-like_sf"/>
</dbReference>